<gene>
    <name evidence="6" type="primary">ABC-NBD</name>
    <name evidence="6" type="ORF">WR164_03220</name>
</gene>
<proteinExistence type="inferred from homology"/>
<dbReference type="PANTHER" id="PTHR43335">
    <property type="entry name" value="ABC TRANSPORTER, ATP-BINDING PROTEIN"/>
    <property type="match status" value="1"/>
</dbReference>
<dbReference type="GO" id="GO:0016887">
    <property type="term" value="F:ATP hydrolysis activity"/>
    <property type="evidence" value="ECO:0007669"/>
    <property type="project" value="InterPro"/>
</dbReference>
<dbReference type="Proteomes" id="UP001144204">
    <property type="component" value="Unassembled WGS sequence"/>
</dbReference>
<dbReference type="GO" id="GO:0005524">
    <property type="term" value="F:ATP binding"/>
    <property type="evidence" value="ECO:0007669"/>
    <property type="project" value="UniProtKB-KW"/>
</dbReference>
<keyword evidence="7" id="KW-1185">Reference proteome</keyword>
<organism evidence="6 7">
    <name type="scientific">Philodulcilactobacillus myokoensis</name>
    <dbReference type="NCBI Taxonomy" id="2929573"/>
    <lineage>
        <taxon>Bacteria</taxon>
        <taxon>Bacillati</taxon>
        <taxon>Bacillota</taxon>
        <taxon>Bacilli</taxon>
        <taxon>Lactobacillales</taxon>
        <taxon>Lactobacillaceae</taxon>
        <taxon>Philodulcilactobacillus</taxon>
    </lineage>
</organism>
<dbReference type="PROSITE" id="PS00211">
    <property type="entry name" value="ABC_TRANSPORTER_1"/>
    <property type="match status" value="1"/>
</dbReference>
<keyword evidence="4 6" id="KW-0067">ATP-binding</keyword>
<dbReference type="InterPro" id="IPR003593">
    <property type="entry name" value="AAA+_ATPase"/>
</dbReference>
<evidence type="ECO:0000256" key="3">
    <source>
        <dbReference type="ARBA" id="ARBA00022741"/>
    </source>
</evidence>
<reference evidence="6" key="1">
    <citation type="submission" date="2022-07" db="EMBL/GenBank/DDBJ databases">
        <authorList>
            <person name="Kouya T."/>
            <person name="Ishiyama Y."/>
        </authorList>
    </citation>
    <scope>NUCLEOTIDE SEQUENCE</scope>
    <source>
        <strain evidence="6">WR16-4</strain>
    </source>
</reference>
<evidence type="ECO:0000256" key="2">
    <source>
        <dbReference type="ARBA" id="ARBA00022448"/>
    </source>
</evidence>
<protein>
    <submittedName>
        <fullName evidence="6">ABC transporter ATP-binding protein</fullName>
    </submittedName>
</protein>
<dbReference type="InterPro" id="IPR017871">
    <property type="entry name" value="ABC_transporter-like_CS"/>
</dbReference>
<dbReference type="PROSITE" id="PS50893">
    <property type="entry name" value="ABC_TRANSPORTER_2"/>
    <property type="match status" value="1"/>
</dbReference>
<dbReference type="Gene3D" id="3.40.50.300">
    <property type="entry name" value="P-loop containing nucleotide triphosphate hydrolases"/>
    <property type="match status" value="1"/>
</dbReference>
<evidence type="ECO:0000256" key="4">
    <source>
        <dbReference type="ARBA" id="ARBA00022840"/>
    </source>
</evidence>
<dbReference type="SUPFAM" id="SSF52540">
    <property type="entry name" value="P-loop containing nucleoside triphosphate hydrolases"/>
    <property type="match status" value="1"/>
</dbReference>
<keyword evidence="3" id="KW-0547">Nucleotide-binding</keyword>
<accession>A0A9W6ESH4</accession>
<evidence type="ECO:0000313" key="6">
    <source>
        <dbReference type="EMBL" id="GLB46343.1"/>
    </source>
</evidence>
<dbReference type="RefSeq" id="WP_286135807.1">
    <property type="nucleotide sequence ID" value="NZ_BRPL01000002.1"/>
</dbReference>
<comment type="similarity">
    <text evidence="1">Belongs to the ABC transporter superfamily.</text>
</comment>
<dbReference type="InterPro" id="IPR027417">
    <property type="entry name" value="P-loop_NTPase"/>
</dbReference>
<feature type="domain" description="ABC transporter" evidence="5">
    <location>
        <begin position="4"/>
        <end position="213"/>
    </location>
</feature>
<dbReference type="AlphaFoldDB" id="A0A9W6ESH4"/>
<dbReference type="SMART" id="SM00382">
    <property type="entry name" value="AAA"/>
    <property type="match status" value="1"/>
</dbReference>
<sequence length="213" mass="23804">MQSMNIQNLNFKINHQMLFHHLSLKTDYGSIVGIIGPNGIGKSMLFKIISGLIIPQSGSIIINGKSLKNGQFANDLGALIEEPGFIPRLSGFDNLDMLASIKNIINKDKINQALKKVGLWKDRKKKVKNYSLGMKKKLGIAQSIMENPKVIILDEPMNALDEESVNNIRKILLKLANVNHSTILIASHNMHDINLLCDKVYKINHFKLNPVSL</sequence>
<evidence type="ECO:0000313" key="7">
    <source>
        <dbReference type="Proteomes" id="UP001144204"/>
    </source>
</evidence>
<dbReference type="Pfam" id="PF00005">
    <property type="entry name" value="ABC_tran"/>
    <property type="match status" value="1"/>
</dbReference>
<name>A0A9W6ESH4_9LACO</name>
<dbReference type="PANTHER" id="PTHR43335:SF4">
    <property type="entry name" value="ABC TRANSPORTER, ATP-BINDING PROTEIN"/>
    <property type="match status" value="1"/>
</dbReference>
<keyword evidence="2" id="KW-0813">Transport</keyword>
<reference evidence="6" key="2">
    <citation type="journal article" date="2023" name="PLoS ONE">
        <title>Philodulcilactobacillus myokoensis gen. nov., sp. nov., a fructophilic, acidophilic, and agar-phobic lactic acid bacterium isolated from fermented vegetable extracts.</title>
        <authorList>
            <person name="Kouya T."/>
            <person name="Ishiyama Y."/>
            <person name="Ohashi S."/>
            <person name="Kumakubo R."/>
            <person name="Yamazaki T."/>
            <person name="Otaki T."/>
        </authorList>
    </citation>
    <scope>NUCLEOTIDE SEQUENCE</scope>
    <source>
        <strain evidence="6">WR16-4</strain>
    </source>
</reference>
<comment type="caution">
    <text evidence="6">The sequence shown here is derived from an EMBL/GenBank/DDBJ whole genome shotgun (WGS) entry which is preliminary data.</text>
</comment>
<dbReference type="EMBL" id="BRPL01000002">
    <property type="protein sequence ID" value="GLB46343.1"/>
    <property type="molecule type" value="Genomic_DNA"/>
</dbReference>
<evidence type="ECO:0000259" key="5">
    <source>
        <dbReference type="PROSITE" id="PS50893"/>
    </source>
</evidence>
<dbReference type="InterPro" id="IPR003439">
    <property type="entry name" value="ABC_transporter-like_ATP-bd"/>
</dbReference>
<evidence type="ECO:0000256" key="1">
    <source>
        <dbReference type="ARBA" id="ARBA00005417"/>
    </source>
</evidence>